<keyword evidence="8" id="KW-0413">Isomerase</keyword>
<name>A0A1W6MN68_9FLAO</name>
<dbReference type="GO" id="GO:0003677">
    <property type="term" value="F:DNA binding"/>
    <property type="evidence" value="ECO:0007669"/>
    <property type="project" value="UniProtKB-KW"/>
</dbReference>
<evidence type="ECO:0000256" key="1">
    <source>
        <dbReference type="ARBA" id="ARBA00022741"/>
    </source>
</evidence>
<keyword evidence="4" id="KW-0347">Helicase</keyword>
<dbReference type="InterPro" id="IPR013701">
    <property type="entry name" value="Lhr-like_DEAD/DEAH_assoc"/>
</dbReference>
<dbReference type="PROSITE" id="PS51192">
    <property type="entry name" value="HELICASE_ATP_BIND_1"/>
    <property type="match status" value="1"/>
</dbReference>
<dbReference type="Pfam" id="PF19306">
    <property type="entry name" value="WHD_Lhr"/>
    <property type="match status" value="1"/>
</dbReference>
<dbReference type="GO" id="GO:0016874">
    <property type="term" value="F:ligase activity"/>
    <property type="evidence" value="ECO:0007669"/>
    <property type="project" value="UniProtKB-KW"/>
</dbReference>
<keyword evidence="5" id="KW-0067">ATP-binding</keyword>
<dbReference type="GO" id="GO:0004386">
    <property type="term" value="F:helicase activity"/>
    <property type="evidence" value="ECO:0007669"/>
    <property type="project" value="UniProtKB-KW"/>
</dbReference>
<dbReference type="GO" id="GO:0005524">
    <property type="term" value="F:ATP binding"/>
    <property type="evidence" value="ECO:0007669"/>
    <property type="project" value="UniProtKB-KW"/>
</dbReference>
<dbReference type="PIRSF" id="PIRSF037307">
    <property type="entry name" value="Lhr-like_helic_prd"/>
    <property type="match status" value="1"/>
</dbReference>
<keyword evidence="1" id="KW-0547">Nucleotide-binding</keyword>
<feature type="domain" description="Helicase C-terminal" evidence="11">
    <location>
        <begin position="288"/>
        <end position="437"/>
    </location>
</feature>
<sequence>MTKKQLHKIADDFFQSQGWNTFPFQKKTWDAFLAGKHGLLNAPTGSGKTYALWIAIVLNYIKENPDYHKKPKAGLKAIWITPLRSLSQEIMQATQRFVDAIDLPFTVGIRSGDTSSKERTAQMKRMPDLLITTPESLHLLIGSKRHEKIFKTCTAVVVDEWHELLGTKRGVQMELGISRLRALSPELRIWGISATIGNLEQARDVLLGVDTGDFDSAFIKRSRNAQPPENEVVLKSRPDNYRDRESARAERSRSVLIKANIKKDIQVKSIIPESMDKFPWRGHLGLHLMEDVVKIINSSRSTLIFTNTRAQCELWFQALMHQHPEFAGEVAMHHGSINKETRIWVENAIRNESLKACVCTSSLDLGVDFAPVETIIQVGGPKGVARFLQRAGRSGHRPNETSVIYFLPTHALELIEASALQKAVTTQAVEDRLPFILCYDVLIQYLCTLAVSGGFYPDEIFPQIKSTFCYAGITEDEWDWCLKFIVYGSSSLQNYDEYKKVSIAPDGKYFIDDRAIAMRHRLQMGTIVTGTTVTVKFVTGGYVGNVEEYFISKLDRGDVFVLGGRTLEFVRLKGMVAQVKIAKKKKAKVSNWQGSKLPLSSQLGELLREEMANFQTGQKHTPEAQALKDIIKRQRRESIVPKKDQFLIETFKTREGYHTVFYPFEGRFVHEAMAGVLAYRISLLKPITFSLAFNDYGFELLSDQPFDMQEVLDNNLLTPEMLTDDLQASVNATEMARRKFRDIAVISGLVFTGYPNKLIKTKHLQNSSQLLFEVFRDNEPENLLFRQAYTETFEQAIEEYRLREALERIQKQEVVWCPCEQPTPFSFPIITDRLREKLSSEKLSDRIKRMQVKWE</sequence>
<dbReference type="InterPro" id="IPR017170">
    <property type="entry name" value="Lhr-like"/>
</dbReference>
<dbReference type="GO" id="GO:0006281">
    <property type="term" value="P:DNA repair"/>
    <property type="evidence" value="ECO:0007669"/>
    <property type="project" value="UniProtKB-KW"/>
</dbReference>
<evidence type="ECO:0000256" key="4">
    <source>
        <dbReference type="ARBA" id="ARBA00022806"/>
    </source>
</evidence>
<keyword evidence="7" id="KW-0234">DNA repair</keyword>
<dbReference type="OrthoDB" id="9815222at2"/>
<accession>A0A1W6MN68</accession>
<evidence type="ECO:0000256" key="9">
    <source>
        <dbReference type="ARBA" id="ARBA00093467"/>
    </source>
</evidence>
<evidence type="ECO:0000256" key="8">
    <source>
        <dbReference type="ARBA" id="ARBA00023235"/>
    </source>
</evidence>
<dbReference type="AlphaFoldDB" id="A0A1W6MN68"/>
<organism evidence="12 13">
    <name type="scientific">Nonlabens spongiae</name>
    <dbReference type="NCBI Taxonomy" id="331648"/>
    <lineage>
        <taxon>Bacteria</taxon>
        <taxon>Pseudomonadati</taxon>
        <taxon>Bacteroidota</taxon>
        <taxon>Flavobacteriia</taxon>
        <taxon>Flavobacteriales</taxon>
        <taxon>Flavobacteriaceae</taxon>
        <taxon>Nonlabens</taxon>
    </lineage>
</organism>
<feature type="domain" description="Helicase ATP-binding" evidence="10">
    <location>
        <begin position="29"/>
        <end position="214"/>
    </location>
</feature>
<dbReference type="RefSeq" id="WP_085767842.1">
    <property type="nucleotide sequence ID" value="NZ_CP019344.1"/>
</dbReference>
<dbReference type="SMART" id="SM00487">
    <property type="entry name" value="DEXDc"/>
    <property type="match status" value="1"/>
</dbReference>
<dbReference type="InterPro" id="IPR001650">
    <property type="entry name" value="Helicase_C-like"/>
</dbReference>
<proteinExistence type="inferred from homology"/>
<dbReference type="InterPro" id="IPR014001">
    <property type="entry name" value="Helicase_ATP-bd"/>
</dbReference>
<evidence type="ECO:0000259" key="10">
    <source>
        <dbReference type="PROSITE" id="PS51192"/>
    </source>
</evidence>
<dbReference type="CDD" id="cd18796">
    <property type="entry name" value="SF2_C_LHR"/>
    <property type="match status" value="1"/>
</dbReference>
<dbReference type="STRING" id="331648.BST97_14155"/>
<evidence type="ECO:0000259" key="11">
    <source>
        <dbReference type="PROSITE" id="PS51194"/>
    </source>
</evidence>
<dbReference type="Proteomes" id="UP000193431">
    <property type="component" value="Chromosome"/>
</dbReference>
<reference evidence="12 13" key="1">
    <citation type="submission" date="2016-11" db="EMBL/GenBank/DDBJ databases">
        <title>Trade-off between light-utilization and light-protection in marine flavobacteria.</title>
        <authorList>
            <person name="Kumagai Y."/>
        </authorList>
    </citation>
    <scope>NUCLEOTIDE SEQUENCE [LARGE SCALE GENOMIC DNA]</scope>
    <source>
        <strain evidence="12 13">JCM 13191</strain>
    </source>
</reference>
<dbReference type="CDD" id="cd17922">
    <property type="entry name" value="DEXHc_LHR-like"/>
    <property type="match status" value="1"/>
</dbReference>
<dbReference type="Pfam" id="PF00271">
    <property type="entry name" value="Helicase_C"/>
    <property type="match status" value="1"/>
</dbReference>
<evidence type="ECO:0000313" key="12">
    <source>
        <dbReference type="EMBL" id="ARN79040.1"/>
    </source>
</evidence>
<dbReference type="PROSITE" id="PS51194">
    <property type="entry name" value="HELICASE_CTER"/>
    <property type="match status" value="1"/>
</dbReference>
<evidence type="ECO:0000313" key="13">
    <source>
        <dbReference type="Proteomes" id="UP000193431"/>
    </source>
</evidence>
<dbReference type="EMBL" id="CP019344">
    <property type="protein sequence ID" value="ARN79040.1"/>
    <property type="molecule type" value="Genomic_DNA"/>
</dbReference>
<keyword evidence="2" id="KW-0227">DNA damage</keyword>
<keyword evidence="13" id="KW-1185">Reference proteome</keyword>
<dbReference type="InterPro" id="IPR045628">
    <property type="entry name" value="Lhr_WH_dom"/>
</dbReference>
<evidence type="ECO:0000256" key="5">
    <source>
        <dbReference type="ARBA" id="ARBA00022840"/>
    </source>
</evidence>
<comment type="similarity">
    <text evidence="9">Belongs to the Lhr helicase family. Lhr-Core subfamily.</text>
</comment>
<dbReference type="SMART" id="SM00490">
    <property type="entry name" value="HELICc"/>
    <property type="match status" value="1"/>
</dbReference>
<evidence type="ECO:0000256" key="7">
    <source>
        <dbReference type="ARBA" id="ARBA00023204"/>
    </source>
</evidence>
<keyword evidence="3" id="KW-0378">Hydrolase</keyword>
<dbReference type="InterPro" id="IPR052511">
    <property type="entry name" value="ATP-dep_Helicase"/>
</dbReference>
<dbReference type="Pfam" id="PF08494">
    <property type="entry name" value="DEAD_assoc"/>
    <property type="match status" value="1"/>
</dbReference>
<evidence type="ECO:0000256" key="2">
    <source>
        <dbReference type="ARBA" id="ARBA00022763"/>
    </source>
</evidence>
<protein>
    <submittedName>
        <fullName evidence="12">DNA ligase-associated DEXH box helicase</fullName>
    </submittedName>
</protein>
<keyword evidence="6" id="KW-0238">DNA-binding</keyword>
<dbReference type="InterPro" id="IPR011545">
    <property type="entry name" value="DEAD/DEAH_box_helicase_dom"/>
</dbReference>
<dbReference type="Pfam" id="PF00270">
    <property type="entry name" value="DEAD"/>
    <property type="match status" value="1"/>
</dbReference>
<evidence type="ECO:0000256" key="6">
    <source>
        <dbReference type="ARBA" id="ARBA00023125"/>
    </source>
</evidence>
<gene>
    <name evidence="12" type="ORF">BST97_14155</name>
</gene>
<dbReference type="GO" id="GO:0016887">
    <property type="term" value="F:ATP hydrolysis activity"/>
    <property type="evidence" value="ECO:0007669"/>
    <property type="project" value="TreeGrafter"/>
</dbReference>
<dbReference type="SUPFAM" id="SSF52540">
    <property type="entry name" value="P-loop containing nucleoside triphosphate hydrolases"/>
    <property type="match status" value="1"/>
</dbReference>
<dbReference type="InterPro" id="IPR027417">
    <property type="entry name" value="P-loop_NTPase"/>
</dbReference>
<evidence type="ECO:0000256" key="3">
    <source>
        <dbReference type="ARBA" id="ARBA00022801"/>
    </source>
</evidence>
<dbReference type="Gene3D" id="3.40.50.300">
    <property type="entry name" value="P-loop containing nucleotide triphosphate hydrolases"/>
    <property type="match status" value="2"/>
</dbReference>
<dbReference type="PANTHER" id="PTHR47962:SF3">
    <property type="entry name" value="LARGE ATP-DEPENDENT HELICASE-RELATED PROTEIN"/>
    <property type="match status" value="1"/>
</dbReference>
<keyword evidence="12" id="KW-0436">Ligase</keyword>
<dbReference type="PANTHER" id="PTHR47962">
    <property type="entry name" value="ATP-DEPENDENT HELICASE LHR-RELATED-RELATED"/>
    <property type="match status" value="1"/>
</dbReference>